<dbReference type="PANTHER" id="PTHR33204:SF37">
    <property type="entry name" value="HTH-TYPE TRANSCRIPTIONAL REGULATOR YODB"/>
    <property type="match status" value="1"/>
</dbReference>
<feature type="domain" description="HTH hxlR-type" evidence="4">
    <location>
        <begin position="29"/>
        <end position="128"/>
    </location>
</feature>
<dbReference type="InterPro" id="IPR002577">
    <property type="entry name" value="HTH_HxlR"/>
</dbReference>
<comment type="caution">
    <text evidence="5">The sequence shown here is derived from an EMBL/GenBank/DDBJ whole genome shotgun (WGS) entry which is preliminary data.</text>
</comment>
<dbReference type="Gene3D" id="1.10.10.10">
    <property type="entry name" value="Winged helix-like DNA-binding domain superfamily/Winged helix DNA-binding domain"/>
    <property type="match status" value="1"/>
</dbReference>
<dbReference type="GO" id="GO:0003677">
    <property type="term" value="F:DNA binding"/>
    <property type="evidence" value="ECO:0007669"/>
    <property type="project" value="UniProtKB-KW"/>
</dbReference>
<gene>
    <name evidence="5" type="ORF">GE115_08480</name>
</gene>
<dbReference type="InterPro" id="IPR036390">
    <property type="entry name" value="WH_DNA-bd_sf"/>
</dbReference>
<reference evidence="5 6" key="1">
    <citation type="submission" date="2019-10" db="EMBL/GenBank/DDBJ databases">
        <authorList>
            <person name="Nie G."/>
            <person name="Ming H."/>
            <person name="Yi B."/>
        </authorList>
    </citation>
    <scope>NUCLEOTIDE SEQUENCE [LARGE SCALE GENOMIC DNA]</scope>
    <source>
        <strain evidence="5 6">CFH 90414</strain>
    </source>
</reference>
<evidence type="ECO:0000256" key="1">
    <source>
        <dbReference type="ARBA" id="ARBA00023015"/>
    </source>
</evidence>
<evidence type="ECO:0000256" key="3">
    <source>
        <dbReference type="ARBA" id="ARBA00023163"/>
    </source>
</evidence>
<organism evidence="5 6">
    <name type="scientific">Agromyces agglutinans</name>
    <dbReference type="NCBI Taxonomy" id="2662258"/>
    <lineage>
        <taxon>Bacteria</taxon>
        <taxon>Bacillati</taxon>
        <taxon>Actinomycetota</taxon>
        <taxon>Actinomycetes</taxon>
        <taxon>Micrococcales</taxon>
        <taxon>Microbacteriaceae</taxon>
        <taxon>Agromyces</taxon>
    </lineage>
</organism>
<dbReference type="PANTHER" id="PTHR33204">
    <property type="entry name" value="TRANSCRIPTIONAL REGULATOR, MARR FAMILY"/>
    <property type="match status" value="1"/>
</dbReference>
<keyword evidence="6" id="KW-1185">Reference proteome</keyword>
<dbReference type="AlphaFoldDB" id="A0A6I2F6L9"/>
<accession>A0A6I2F6L9</accession>
<dbReference type="EMBL" id="WJIF01000003">
    <property type="protein sequence ID" value="MRG59904.1"/>
    <property type="molecule type" value="Genomic_DNA"/>
</dbReference>
<dbReference type="RefSeq" id="WP_153684310.1">
    <property type="nucleotide sequence ID" value="NZ_WJIF01000003.1"/>
</dbReference>
<protein>
    <submittedName>
        <fullName evidence="5">Transcriptional regulator</fullName>
    </submittedName>
</protein>
<proteinExistence type="predicted"/>
<evidence type="ECO:0000256" key="2">
    <source>
        <dbReference type="ARBA" id="ARBA00023125"/>
    </source>
</evidence>
<dbReference type="PROSITE" id="PS51118">
    <property type="entry name" value="HTH_HXLR"/>
    <property type="match status" value="1"/>
</dbReference>
<dbReference type="InterPro" id="IPR036388">
    <property type="entry name" value="WH-like_DNA-bd_sf"/>
</dbReference>
<evidence type="ECO:0000313" key="5">
    <source>
        <dbReference type="EMBL" id="MRG59904.1"/>
    </source>
</evidence>
<name>A0A6I2F6L9_9MICO</name>
<keyword evidence="2" id="KW-0238">DNA-binding</keyword>
<evidence type="ECO:0000259" key="4">
    <source>
        <dbReference type="PROSITE" id="PS51118"/>
    </source>
</evidence>
<dbReference type="SUPFAM" id="SSF46785">
    <property type="entry name" value="Winged helix' DNA-binding domain"/>
    <property type="match status" value="1"/>
</dbReference>
<sequence>MSKRVPGDDLDAHRSARLRELGHIDDEACRRFTASIEFAGRKWSAAILLAGVRGARRFSEYRDTVEGISDRVLAARLRELEAEGMIERHVRPTTPVSISYTPTAAGLRLIEALQPLVEWDLTRSRGRAAG</sequence>
<keyword evidence="1" id="KW-0805">Transcription regulation</keyword>
<dbReference type="Proteomes" id="UP000431080">
    <property type="component" value="Unassembled WGS sequence"/>
</dbReference>
<evidence type="ECO:0000313" key="6">
    <source>
        <dbReference type="Proteomes" id="UP000431080"/>
    </source>
</evidence>
<keyword evidence="3" id="KW-0804">Transcription</keyword>
<dbReference type="Pfam" id="PF01638">
    <property type="entry name" value="HxlR"/>
    <property type="match status" value="1"/>
</dbReference>